<name>A0A6G7M5M6_9VIRU</name>
<evidence type="ECO:0000313" key="1">
    <source>
        <dbReference type="EMBL" id="QIJ25854.1"/>
    </source>
</evidence>
<organism evidence="1">
    <name type="scientific">Warroolaba Creek virus 1</name>
    <dbReference type="NCBI Taxonomy" id="2714906"/>
    <lineage>
        <taxon>Viruses</taxon>
        <taxon>Riboviria</taxon>
    </lineage>
</organism>
<reference evidence="1" key="1">
    <citation type="submission" date="2019-12" db="EMBL/GenBank/DDBJ databases">
        <authorList>
            <person name="Ramirez A.L."/>
            <person name="Colmant A.M.G."/>
            <person name="Warrilow D."/>
            <person name="Huang B."/>
            <person name="Pyke A.T."/>
            <person name="McMahon J.L."/>
            <person name="Meyer D.B."/>
            <person name="Graham R.M.A."/>
            <person name="Jennison A.V."/>
            <person name="Ritchie S.A."/>
            <person name="van den Hurk A.F."/>
        </authorList>
    </citation>
    <scope>NUCLEOTIDE SEQUENCE</scope>
    <source>
        <strain evidence="1">WRCV1 205652</strain>
    </source>
</reference>
<dbReference type="EMBL" id="MN784063">
    <property type="protein sequence ID" value="QIJ25854.1"/>
    <property type="molecule type" value="Genomic_RNA"/>
</dbReference>
<protein>
    <submittedName>
        <fullName evidence="1">Uncharacterized protein</fullName>
    </submittedName>
</protein>
<sequence>MNSKNNQKLVVKTITAINRPHDAHRFPGLVAAGDSLIETDDPMLMSGAVSNSEVGNARPFRTQFGTYLGYQMRGRRKQKIPSHLFGKVNLGDAFSYFDTQILKLPAVGGSLHIQPFCSAFQRLLIDACYSCTADAQIILKVDEPFGGSQLIELYCPEMDETSKTRGLRWKPSIQSSILLNIPFSSDVRFRLNASSDAKQRIGFPGLGVMLRVIEESSTETLVKPLNITVFTCINNLVCVGYKPGSMLETFSPLPGYLKFWPAKRPAIVAEKQMDLIDFSSPGVVGDSDVQPPPKVVQDETPEVAPVKDDQPVESVIKVSSSPKGKKTAKPNAGQIANRWILHSDYLIDATVLSLSWKNIKIIPNSLPGGGDAISRQFRRNVWCSGSEELGFMTGLRVRIVTNKPPHVAGTIEFSSSANGGTQRTYCELGSAVEFEVMFDVHRIIDESSGRSITNRSLNSPWLRTTDSSCTFGYRLVSFNRSSELSGIKFQVFLSSGSINVQVPIRPKALPTNSAVGVFQRLAQSVGYTPVEFQMDKLGPSPVQGLEPGEIECGDADDEALDHDSFWVRMPDIMATPGKPVMVDLNLARVTDQFGNDSTNNSITEKFARHANVIPAAMGPYGPVVGEYKLVPRFPTGITANLAHVSLPGDMNLETAEYVFGLSSILGIAGSALASIGGPLITGAINTVGNLAKPLLGEGIVDGVMNIASGLMGGLGQAPSTATQTSHSIGGDIPISRDREYLKMIDSTEQEDPAFGKLLVQLLDVMTNSLDDPSKQSFPIQLYTRLKGKVERNLIDRTVNFSPKHNNPLYLNIRDAVVLSQQLLERGDDESFFKVYHQLNLARDPQGDLSVSTIDVNPDNIPEIPASVKNAYAAFAGLTRQTGNVLPQ</sequence>
<accession>A0A6G7M5M6</accession>
<proteinExistence type="predicted"/>